<proteinExistence type="predicted"/>
<comment type="caution">
    <text evidence="2">The sequence shown here is derived from an EMBL/GenBank/DDBJ whole genome shotgun (WGS) entry which is preliminary data.</text>
</comment>
<accession>A0A557QIC3</accession>
<sequence length="64" mass="7025">MITPPAIHRLLTDSAHYFGLLPTPALTVTLLGTLHRQAQPTRTPANDGRLRLTPMDDEDQTCCA</sequence>
<dbReference type="RefSeq" id="WP_144310743.1">
    <property type="nucleotide sequence ID" value="NZ_VMNK01000016.1"/>
</dbReference>
<feature type="compositionally biased region" description="Acidic residues" evidence="1">
    <location>
        <begin position="55"/>
        <end position="64"/>
    </location>
</feature>
<feature type="region of interest" description="Disordered" evidence="1">
    <location>
        <begin position="38"/>
        <end position="64"/>
    </location>
</feature>
<protein>
    <submittedName>
        <fullName evidence="2">Uncharacterized protein</fullName>
    </submittedName>
</protein>
<evidence type="ECO:0000256" key="1">
    <source>
        <dbReference type="SAM" id="MobiDB-lite"/>
    </source>
</evidence>
<evidence type="ECO:0000313" key="3">
    <source>
        <dbReference type="Proteomes" id="UP000319502"/>
    </source>
</evidence>
<gene>
    <name evidence="2" type="ORF">FHP91_17095</name>
</gene>
<evidence type="ECO:0000313" key="2">
    <source>
        <dbReference type="EMBL" id="TVO52653.1"/>
    </source>
</evidence>
<reference evidence="2 3" key="1">
    <citation type="submission" date="2019-07" db="EMBL/GenBank/DDBJ databases">
        <title>The pathways for chlorine oxyanion respiration interact through the shared metabolite chlorate.</title>
        <authorList>
            <person name="Barnum T.P."/>
            <person name="Cheng Y."/>
            <person name="Hill K.A."/>
            <person name="Lucas L.N."/>
            <person name="Carlson H.K."/>
            <person name="Coates J.D."/>
        </authorList>
    </citation>
    <scope>NUCLEOTIDE SEQUENCE [LARGE SCALE GENOMIC DNA]</scope>
    <source>
        <strain evidence="2 3">SFB-3</strain>
    </source>
</reference>
<dbReference type="EMBL" id="VMNK01000016">
    <property type="protein sequence ID" value="TVO52653.1"/>
    <property type="molecule type" value="Genomic_DNA"/>
</dbReference>
<keyword evidence="3" id="KW-1185">Reference proteome</keyword>
<organism evidence="2 3">
    <name type="scientific">Denitromonas halophila</name>
    <dbReference type="NCBI Taxonomy" id="1629404"/>
    <lineage>
        <taxon>Bacteria</taxon>
        <taxon>Pseudomonadati</taxon>
        <taxon>Pseudomonadota</taxon>
        <taxon>Betaproteobacteria</taxon>
        <taxon>Rhodocyclales</taxon>
        <taxon>Zoogloeaceae</taxon>
        <taxon>Denitromonas</taxon>
    </lineage>
</organism>
<dbReference type="AlphaFoldDB" id="A0A557QIC3"/>
<dbReference type="Proteomes" id="UP000319502">
    <property type="component" value="Unassembled WGS sequence"/>
</dbReference>
<name>A0A557QIC3_9RHOO</name>